<feature type="non-terminal residue" evidence="2">
    <location>
        <position position="97"/>
    </location>
</feature>
<evidence type="ECO:0000313" key="2">
    <source>
        <dbReference type="EMBL" id="KUG61048.1"/>
    </source>
</evidence>
<keyword evidence="1" id="KW-0472">Membrane</keyword>
<feature type="transmembrane region" description="Helical" evidence="1">
    <location>
        <begin position="6"/>
        <end position="25"/>
    </location>
</feature>
<accession>A0A0W8IMG1</accession>
<sequence length="97" mass="10492">MLPSVVGALLSAVVLVYVLSKGTYLRHARGIRNMKTVRNWIVAVYSILLALNVWCAMQMTHALLCDAVAGTTLVATATLAAVVAERRIPATTVVERR</sequence>
<gene>
    <name evidence="2" type="ORF">AVL61_07725</name>
</gene>
<evidence type="ECO:0000313" key="3">
    <source>
        <dbReference type="Proteomes" id="UP000053512"/>
    </source>
</evidence>
<organism evidence="2 3">
    <name type="scientific">Kocuria rosea subsp. polaris</name>
    <dbReference type="NCBI Taxonomy" id="136273"/>
    <lineage>
        <taxon>Bacteria</taxon>
        <taxon>Bacillati</taxon>
        <taxon>Actinomycetota</taxon>
        <taxon>Actinomycetes</taxon>
        <taxon>Micrococcales</taxon>
        <taxon>Micrococcaceae</taxon>
        <taxon>Kocuria</taxon>
    </lineage>
</organism>
<keyword evidence="1" id="KW-0812">Transmembrane</keyword>
<protein>
    <submittedName>
        <fullName evidence="2">Uncharacterized protein</fullName>
    </submittedName>
</protein>
<name>A0A0W8IMG1_KOCRO</name>
<reference evidence="3" key="1">
    <citation type="submission" date="2015-12" db="EMBL/GenBank/DDBJ databases">
        <authorList>
            <person name="Nair G.R."/>
            <person name="Kaur G."/>
            <person name="Mayilraj S."/>
        </authorList>
    </citation>
    <scope>NUCLEOTIDE SEQUENCE [LARGE SCALE GENOMIC DNA]</scope>
    <source>
        <strain evidence="3">CD08_4</strain>
    </source>
</reference>
<comment type="caution">
    <text evidence="2">The sequence shown here is derived from an EMBL/GenBank/DDBJ whole genome shotgun (WGS) entry which is preliminary data.</text>
</comment>
<dbReference type="Proteomes" id="UP000053512">
    <property type="component" value="Unassembled WGS sequence"/>
</dbReference>
<dbReference type="AlphaFoldDB" id="A0A0W8IMG1"/>
<feature type="transmembrane region" description="Helical" evidence="1">
    <location>
        <begin position="60"/>
        <end position="83"/>
    </location>
</feature>
<evidence type="ECO:0000256" key="1">
    <source>
        <dbReference type="SAM" id="Phobius"/>
    </source>
</evidence>
<feature type="transmembrane region" description="Helical" evidence="1">
    <location>
        <begin position="37"/>
        <end position="54"/>
    </location>
</feature>
<keyword evidence="1" id="KW-1133">Transmembrane helix</keyword>
<dbReference type="EMBL" id="LQBK01000006">
    <property type="protein sequence ID" value="KUG61048.1"/>
    <property type="molecule type" value="Genomic_DNA"/>
</dbReference>
<proteinExistence type="predicted"/>